<dbReference type="WBParaSite" id="PTRK_0000120600.1">
    <property type="protein sequence ID" value="PTRK_0000120600.1"/>
    <property type="gene ID" value="PTRK_0000120600"/>
</dbReference>
<evidence type="ECO:0000313" key="3">
    <source>
        <dbReference type="WBParaSite" id="PTRK_0000120600.1"/>
    </source>
</evidence>
<protein>
    <submittedName>
        <fullName evidence="3">LigA</fullName>
    </submittedName>
</protein>
<feature type="region of interest" description="Disordered" evidence="1">
    <location>
        <begin position="1"/>
        <end position="25"/>
    </location>
</feature>
<feature type="compositionally biased region" description="Gly residues" evidence="1">
    <location>
        <begin position="230"/>
        <end position="248"/>
    </location>
</feature>
<proteinExistence type="predicted"/>
<feature type="compositionally biased region" description="Basic residues" evidence="1">
    <location>
        <begin position="205"/>
        <end position="225"/>
    </location>
</feature>
<feature type="region of interest" description="Disordered" evidence="1">
    <location>
        <begin position="40"/>
        <end position="86"/>
    </location>
</feature>
<evidence type="ECO:0000256" key="1">
    <source>
        <dbReference type="SAM" id="MobiDB-lite"/>
    </source>
</evidence>
<organism evidence="2 3">
    <name type="scientific">Parastrongyloides trichosuri</name>
    <name type="common">Possum-specific nematode worm</name>
    <dbReference type="NCBI Taxonomy" id="131310"/>
    <lineage>
        <taxon>Eukaryota</taxon>
        <taxon>Metazoa</taxon>
        <taxon>Ecdysozoa</taxon>
        <taxon>Nematoda</taxon>
        <taxon>Chromadorea</taxon>
        <taxon>Rhabditida</taxon>
        <taxon>Tylenchina</taxon>
        <taxon>Panagrolaimomorpha</taxon>
        <taxon>Strongyloidoidea</taxon>
        <taxon>Strongyloididae</taxon>
        <taxon>Parastrongyloides</taxon>
    </lineage>
</organism>
<evidence type="ECO:0000313" key="2">
    <source>
        <dbReference type="Proteomes" id="UP000038045"/>
    </source>
</evidence>
<feature type="compositionally biased region" description="Basic residues" evidence="1">
    <location>
        <begin position="55"/>
        <end position="68"/>
    </location>
</feature>
<accession>A0A0N4Z2U9</accession>
<feature type="compositionally biased region" description="Basic residues" evidence="1">
    <location>
        <begin position="267"/>
        <end position="277"/>
    </location>
</feature>
<dbReference type="Proteomes" id="UP000038045">
    <property type="component" value="Unplaced"/>
</dbReference>
<feature type="compositionally biased region" description="Gly residues" evidence="1">
    <location>
        <begin position="132"/>
        <end position="144"/>
    </location>
</feature>
<reference evidence="3" key="1">
    <citation type="submission" date="2017-02" db="UniProtKB">
        <authorList>
            <consortium name="WormBaseParasite"/>
        </authorList>
    </citation>
    <scope>IDENTIFICATION</scope>
</reference>
<feature type="region of interest" description="Disordered" evidence="1">
    <location>
        <begin position="123"/>
        <end position="277"/>
    </location>
</feature>
<name>A0A0N4Z2U9_PARTI</name>
<keyword evidence="2" id="KW-1185">Reference proteome</keyword>
<feature type="compositionally biased region" description="Basic and acidic residues" evidence="1">
    <location>
        <begin position="8"/>
        <end position="25"/>
    </location>
</feature>
<sequence>MACGGNGDEFRQTFDETKKDRHQPVRHEFSVLFARVGGRVAPCGATRAGNDRLSPRRRPRRDPPHHHPVGGDGDDPDRDEGLCAGRFGLGVDPGQAGGFDAGPDRVAGDLRRRALGGPAAGRFASLWPRQGRGPGLPGAGGHGAGLQRLHRLGGGAAHLRPAPRHLGRMGDRRGRLVYRHHRRPGVDADAGGEEDRLAGGGGRPRPLRRRSGRQCRGADRRRLRRPAAGAGTGCGGGPGGRGLAGLGGVESVEGRGRSPAGPGRLGRGARRHRRCGD</sequence>
<dbReference type="AlphaFoldDB" id="A0A0N4Z2U9"/>